<keyword evidence="1" id="KW-1133">Transmembrane helix</keyword>
<evidence type="ECO:0000313" key="2">
    <source>
        <dbReference type="EMBL" id="SJL12631.1"/>
    </source>
</evidence>
<feature type="transmembrane region" description="Helical" evidence="1">
    <location>
        <begin position="51"/>
        <end position="73"/>
    </location>
</feature>
<protein>
    <submittedName>
        <fullName evidence="2">Uncharacterized protein</fullName>
    </submittedName>
</protein>
<keyword evidence="3" id="KW-1185">Reference proteome</keyword>
<keyword evidence="1" id="KW-0472">Membrane</keyword>
<dbReference type="AlphaFoldDB" id="A0A284RV52"/>
<dbReference type="OrthoDB" id="2803893at2759"/>
<organism evidence="2 3">
    <name type="scientific">Armillaria ostoyae</name>
    <name type="common">Armillaria root rot fungus</name>
    <dbReference type="NCBI Taxonomy" id="47428"/>
    <lineage>
        <taxon>Eukaryota</taxon>
        <taxon>Fungi</taxon>
        <taxon>Dikarya</taxon>
        <taxon>Basidiomycota</taxon>
        <taxon>Agaricomycotina</taxon>
        <taxon>Agaricomycetes</taxon>
        <taxon>Agaricomycetidae</taxon>
        <taxon>Agaricales</taxon>
        <taxon>Marasmiineae</taxon>
        <taxon>Physalacriaceae</taxon>
        <taxon>Armillaria</taxon>
    </lineage>
</organism>
<dbReference type="EMBL" id="FUEG01000017">
    <property type="protein sequence ID" value="SJL12631.1"/>
    <property type="molecule type" value="Genomic_DNA"/>
</dbReference>
<proteinExistence type="predicted"/>
<name>A0A284RV52_ARMOS</name>
<reference evidence="3" key="1">
    <citation type="journal article" date="2017" name="Nat. Ecol. Evol.">
        <title>Genome expansion and lineage-specific genetic innovations in the forest pathogenic fungi Armillaria.</title>
        <authorList>
            <person name="Sipos G."/>
            <person name="Prasanna A.N."/>
            <person name="Walter M.C."/>
            <person name="O'Connor E."/>
            <person name="Balint B."/>
            <person name="Krizsan K."/>
            <person name="Kiss B."/>
            <person name="Hess J."/>
            <person name="Varga T."/>
            <person name="Slot J."/>
            <person name="Riley R."/>
            <person name="Boka B."/>
            <person name="Rigling D."/>
            <person name="Barry K."/>
            <person name="Lee J."/>
            <person name="Mihaltcheva S."/>
            <person name="LaButti K."/>
            <person name="Lipzen A."/>
            <person name="Waldron R."/>
            <person name="Moloney N.M."/>
            <person name="Sperisen C."/>
            <person name="Kredics L."/>
            <person name="Vagvoelgyi C."/>
            <person name="Patrignani A."/>
            <person name="Fitzpatrick D."/>
            <person name="Nagy I."/>
            <person name="Doyle S."/>
            <person name="Anderson J.B."/>
            <person name="Grigoriev I.V."/>
            <person name="Gueldener U."/>
            <person name="Muensterkoetter M."/>
            <person name="Nagy L.G."/>
        </authorList>
    </citation>
    <scope>NUCLEOTIDE SEQUENCE [LARGE SCALE GENOMIC DNA]</scope>
    <source>
        <strain evidence="3">C18/9</strain>
    </source>
</reference>
<sequence>MDNKLLANVTDSPAVIEAMEKALFQALKECQIVNYVINAFWPGAPFLFCKVWYYIGEWVAYSLFIPTTIFLGLRTYALFREKGIAYKWLIISLVAARIIEFQILRIQPYSAT</sequence>
<dbReference type="Proteomes" id="UP000219338">
    <property type="component" value="Unassembled WGS sequence"/>
</dbReference>
<keyword evidence="1" id="KW-0812">Transmembrane</keyword>
<evidence type="ECO:0000313" key="3">
    <source>
        <dbReference type="Proteomes" id="UP000219338"/>
    </source>
</evidence>
<gene>
    <name evidence="2" type="ORF">ARMOST_16060</name>
</gene>
<evidence type="ECO:0000256" key="1">
    <source>
        <dbReference type="SAM" id="Phobius"/>
    </source>
</evidence>
<accession>A0A284RV52</accession>